<keyword evidence="1" id="KW-0479">Metal-binding</keyword>
<dbReference type="InterPro" id="IPR001623">
    <property type="entry name" value="DnaJ_domain"/>
</dbReference>
<dbReference type="PROSITE" id="PS50076">
    <property type="entry name" value="DNAJ_2"/>
    <property type="match status" value="1"/>
</dbReference>
<dbReference type="AlphaFoldDB" id="A0AAW2F1L6"/>
<reference evidence="10 11" key="1">
    <citation type="submission" date="2023-03" db="EMBL/GenBank/DDBJ databases">
        <title>High recombination rates correlate with genetic variation in Cardiocondyla obscurior ants.</title>
        <authorList>
            <person name="Errbii M."/>
        </authorList>
    </citation>
    <scope>NUCLEOTIDE SEQUENCE [LARGE SCALE GENOMIC DNA]</scope>
    <source>
        <strain evidence="10">Alpha-2009</strain>
        <tissue evidence="10">Whole body</tissue>
    </source>
</reference>
<dbReference type="InterPro" id="IPR003604">
    <property type="entry name" value="Matrin/U1-like-C_Znf_C2H2"/>
</dbReference>
<dbReference type="SMART" id="SM00355">
    <property type="entry name" value="ZnF_C2H2"/>
    <property type="match status" value="2"/>
</dbReference>
<dbReference type="Pfam" id="PF21884">
    <property type="entry name" value="ZUO1-like_ZHD"/>
    <property type="match status" value="1"/>
</dbReference>
<evidence type="ECO:0000259" key="8">
    <source>
        <dbReference type="PROSITE" id="PS50076"/>
    </source>
</evidence>
<dbReference type="SUPFAM" id="SSF57667">
    <property type="entry name" value="beta-beta-alpha zinc fingers"/>
    <property type="match status" value="1"/>
</dbReference>
<dbReference type="InterPro" id="IPR051964">
    <property type="entry name" value="Chaperone_stress_response"/>
</dbReference>
<evidence type="ECO:0000259" key="9">
    <source>
        <dbReference type="PROSITE" id="PS50157"/>
    </source>
</evidence>
<protein>
    <recommendedName>
        <fullName evidence="4">DnaJ homolog subfamily C member 21</fullName>
    </recommendedName>
</protein>
<gene>
    <name evidence="10" type="ORF">PUN28_015024</name>
</gene>
<dbReference type="InterPro" id="IPR013087">
    <property type="entry name" value="Znf_C2H2_type"/>
</dbReference>
<dbReference type="SMART" id="SM00271">
    <property type="entry name" value="DnaJ"/>
    <property type="match status" value="1"/>
</dbReference>
<keyword evidence="6" id="KW-0175">Coiled coil</keyword>
<sequence>MKCHYEVLGVARDAPDDDIKKAYRKLALKWHPDKNLDSPDEAKEQFQVVQQAWEILSDPHERAWYDNHREAILKGGIGEDYKDDSINLFPYFSASCFKGYGDDEKGFYTVYRSVFEQLAAEDAEFVKDGESDEEMPGFGDSQSSYEDVVGDFYAFWQSYSTKKSYAWLDPYDIREMRNRRILRLAEKENKKVRDKAKRERNEQVRNLVAFVRKRDKRVQAYAAKLAERARENFRKAEERRKAQLLEKQRLLRDQTESEWSKFSNMEAELKNIEANLTEEFGTDDRKVTMRNSNPEAFYCIACNKIFQTHKAFTNHENSKKHKENVSVLKHIVPDEDEDLHSSRESDSSTEDSISLNGPKLATNSQMPDFLLNSHSEPKRNNGENNDDVSPDELMSDDEENPGRIQPTTEKRKPDNSGDIPQATEPEMGESISFLSKIDNENDDLTSEDELISDQEEDIALSNRQKKKKKRKRAIHNPNPVLASDDDTESINEAELLSKKQRKKLQQKKIEINKQLQNKEGAHKGEQETESETRVMGEANIGDEILKIDKTKSFKKEERESKGKIKKDLATDADDLAHRCVSCSSEFPSKNKLFEHLKKTGHSVYIPELTKNRKSQEKKKKTIPKGKDDSDKKRR</sequence>
<feature type="compositionally biased region" description="Acidic residues" evidence="7">
    <location>
        <begin position="440"/>
        <end position="458"/>
    </location>
</feature>
<evidence type="ECO:0000256" key="7">
    <source>
        <dbReference type="SAM" id="MobiDB-lite"/>
    </source>
</evidence>
<feature type="region of interest" description="Disordered" evidence="7">
    <location>
        <begin position="331"/>
        <end position="537"/>
    </location>
</feature>
<evidence type="ECO:0000256" key="4">
    <source>
        <dbReference type="ARBA" id="ARBA00074367"/>
    </source>
</evidence>
<evidence type="ECO:0000313" key="10">
    <source>
        <dbReference type="EMBL" id="KAL0108135.1"/>
    </source>
</evidence>
<dbReference type="InterPro" id="IPR054076">
    <property type="entry name" value="ZUO1-like_ZHD"/>
</dbReference>
<evidence type="ECO:0000313" key="11">
    <source>
        <dbReference type="Proteomes" id="UP001430953"/>
    </source>
</evidence>
<feature type="compositionally biased region" description="Basic and acidic residues" evidence="7">
    <location>
        <begin position="624"/>
        <end position="634"/>
    </location>
</feature>
<dbReference type="Gene3D" id="1.10.287.110">
    <property type="entry name" value="DnaJ domain"/>
    <property type="match status" value="1"/>
</dbReference>
<dbReference type="Pfam" id="PF12171">
    <property type="entry name" value="zf-C2H2_jaz"/>
    <property type="match status" value="1"/>
</dbReference>
<feature type="domain" description="C2H2-type" evidence="9">
    <location>
        <begin position="577"/>
        <end position="606"/>
    </location>
</feature>
<dbReference type="PROSITE" id="PS00636">
    <property type="entry name" value="DNAJ_1"/>
    <property type="match status" value="1"/>
</dbReference>
<dbReference type="CDD" id="cd06257">
    <property type="entry name" value="DnaJ"/>
    <property type="match status" value="1"/>
</dbReference>
<dbReference type="PRINTS" id="PR00625">
    <property type="entry name" value="JDOMAIN"/>
</dbReference>
<dbReference type="SMART" id="SM00451">
    <property type="entry name" value="ZnF_U1"/>
    <property type="match status" value="1"/>
</dbReference>
<evidence type="ECO:0000256" key="2">
    <source>
        <dbReference type="ARBA" id="ARBA00022771"/>
    </source>
</evidence>
<evidence type="ECO:0000256" key="6">
    <source>
        <dbReference type="SAM" id="Coils"/>
    </source>
</evidence>
<dbReference type="GO" id="GO:0005737">
    <property type="term" value="C:cytoplasm"/>
    <property type="evidence" value="ECO:0007669"/>
    <property type="project" value="TreeGrafter"/>
</dbReference>
<dbReference type="PANTHER" id="PTHR44029">
    <property type="entry name" value="DNAJ HOMOLOG SUBFAMILY C MEMBER 21"/>
    <property type="match status" value="1"/>
</dbReference>
<dbReference type="InterPro" id="IPR022755">
    <property type="entry name" value="Znf_C2H2_jaz"/>
</dbReference>
<dbReference type="EMBL" id="JADYXP020000016">
    <property type="protein sequence ID" value="KAL0108135.1"/>
    <property type="molecule type" value="Genomic_DNA"/>
</dbReference>
<dbReference type="GO" id="GO:0003676">
    <property type="term" value="F:nucleic acid binding"/>
    <property type="evidence" value="ECO:0007669"/>
    <property type="project" value="InterPro"/>
</dbReference>
<feature type="compositionally biased region" description="Acidic residues" evidence="7">
    <location>
        <begin position="384"/>
        <end position="399"/>
    </location>
</feature>
<evidence type="ECO:0000256" key="1">
    <source>
        <dbReference type="ARBA" id="ARBA00022723"/>
    </source>
</evidence>
<proteinExistence type="predicted"/>
<dbReference type="PROSITE" id="PS00028">
    <property type="entry name" value="ZINC_FINGER_C2H2_1"/>
    <property type="match status" value="2"/>
</dbReference>
<dbReference type="InterPro" id="IPR036869">
    <property type="entry name" value="J_dom_sf"/>
</dbReference>
<feature type="compositionally biased region" description="Basic residues" evidence="7">
    <location>
        <begin position="463"/>
        <end position="474"/>
    </location>
</feature>
<dbReference type="Proteomes" id="UP001430953">
    <property type="component" value="Unassembled WGS sequence"/>
</dbReference>
<feature type="compositionally biased region" description="Basic and acidic residues" evidence="7">
    <location>
        <begin position="519"/>
        <end position="534"/>
    </location>
</feature>
<dbReference type="InterPro" id="IPR036236">
    <property type="entry name" value="Znf_C2H2_sf"/>
</dbReference>
<dbReference type="SUPFAM" id="SSF46565">
    <property type="entry name" value="Chaperone J-domain"/>
    <property type="match status" value="1"/>
</dbReference>
<dbReference type="PROSITE" id="PS50157">
    <property type="entry name" value="ZINC_FINGER_C2H2_2"/>
    <property type="match status" value="1"/>
</dbReference>
<feature type="coiled-coil region" evidence="6">
    <location>
        <begin position="226"/>
        <end position="254"/>
    </location>
</feature>
<feature type="region of interest" description="Disordered" evidence="7">
    <location>
        <begin position="600"/>
        <end position="634"/>
    </location>
</feature>
<evidence type="ECO:0000256" key="5">
    <source>
        <dbReference type="PROSITE-ProRule" id="PRU00042"/>
    </source>
</evidence>
<keyword evidence="3" id="KW-0862">Zinc</keyword>
<dbReference type="Gene3D" id="3.30.160.60">
    <property type="entry name" value="Classic Zinc Finger"/>
    <property type="match status" value="1"/>
</dbReference>
<accession>A0AAW2F1L6</accession>
<dbReference type="GO" id="GO:0008270">
    <property type="term" value="F:zinc ion binding"/>
    <property type="evidence" value="ECO:0007669"/>
    <property type="project" value="UniProtKB-KW"/>
</dbReference>
<dbReference type="FunFam" id="1.10.287.110:FF:000046">
    <property type="entry name" value="dnaJ homolog subfamily C member 21"/>
    <property type="match status" value="1"/>
</dbReference>
<name>A0AAW2F1L6_9HYME</name>
<feature type="domain" description="J" evidence="8">
    <location>
        <begin position="3"/>
        <end position="69"/>
    </location>
</feature>
<keyword evidence="11" id="KW-1185">Reference proteome</keyword>
<organism evidence="10 11">
    <name type="scientific">Cardiocondyla obscurior</name>
    <dbReference type="NCBI Taxonomy" id="286306"/>
    <lineage>
        <taxon>Eukaryota</taxon>
        <taxon>Metazoa</taxon>
        <taxon>Ecdysozoa</taxon>
        <taxon>Arthropoda</taxon>
        <taxon>Hexapoda</taxon>
        <taxon>Insecta</taxon>
        <taxon>Pterygota</taxon>
        <taxon>Neoptera</taxon>
        <taxon>Endopterygota</taxon>
        <taxon>Hymenoptera</taxon>
        <taxon>Apocrita</taxon>
        <taxon>Aculeata</taxon>
        <taxon>Formicoidea</taxon>
        <taxon>Formicidae</taxon>
        <taxon>Myrmicinae</taxon>
        <taxon>Cardiocondyla</taxon>
    </lineage>
</organism>
<evidence type="ECO:0000256" key="3">
    <source>
        <dbReference type="ARBA" id="ARBA00022833"/>
    </source>
</evidence>
<dbReference type="Pfam" id="PF00226">
    <property type="entry name" value="DnaJ"/>
    <property type="match status" value="1"/>
</dbReference>
<dbReference type="PANTHER" id="PTHR44029:SF1">
    <property type="entry name" value="DNAJ HOMOLOG SUBFAMILY C MEMBER 21"/>
    <property type="match status" value="1"/>
</dbReference>
<dbReference type="InterPro" id="IPR018253">
    <property type="entry name" value="DnaJ_domain_CS"/>
</dbReference>
<comment type="caution">
    <text evidence="10">The sequence shown here is derived from an EMBL/GenBank/DDBJ whole genome shotgun (WGS) entry which is preliminary data.</text>
</comment>
<keyword evidence="2 5" id="KW-0863">Zinc-finger</keyword>